<dbReference type="SUPFAM" id="SSF100950">
    <property type="entry name" value="NagB/RpiA/CoA transferase-like"/>
    <property type="match status" value="1"/>
</dbReference>
<dbReference type="AlphaFoldDB" id="L0A4E7"/>
<reference evidence="4" key="1">
    <citation type="submission" date="2012-03" db="EMBL/GenBank/DDBJ databases">
        <title>Complete sequence of chromosome of Deinococcus peraridilitoris DSM 19664.</title>
        <authorList>
            <person name="Lucas S."/>
            <person name="Copeland A."/>
            <person name="Lapidus A."/>
            <person name="Glavina del Rio T."/>
            <person name="Dalin E."/>
            <person name="Tice H."/>
            <person name="Bruce D."/>
            <person name="Goodwin L."/>
            <person name="Pitluck S."/>
            <person name="Peters L."/>
            <person name="Mikhailova N."/>
            <person name="Lu M."/>
            <person name="Kyrpides N."/>
            <person name="Mavromatis K."/>
            <person name="Ivanova N."/>
            <person name="Brettin T."/>
            <person name="Detter J.C."/>
            <person name="Han C."/>
            <person name="Larimer F."/>
            <person name="Land M."/>
            <person name="Hauser L."/>
            <person name="Markowitz V."/>
            <person name="Cheng J.-F."/>
            <person name="Hugenholtz P."/>
            <person name="Woyke T."/>
            <person name="Wu D."/>
            <person name="Pukall R."/>
            <person name="Steenblock K."/>
            <person name="Brambilla E."/>
            <person name="Klenk H.-P."/>
            <person name="Eisen J.A."/>
        </authorList>
    </citation>
    <scope>NUCLEOTIDE SEQUENCE [LARGE SCALE GENOMIC DNA]</scope>
    <source>
        <strain evidence="4">DSM 19664 / LMG 22246 / CIP 109416 / KR-200</strain>
    </source>
</reference>
<evidence type="ECO:0000313" key="3">
    <source>
        <dbReference type="EMBL" id="AFZ68304.1"/>
    </source>
</evidence>
<dbReference type="PANTHER" id="PTHR13707:SF60">
    <property type="entry name" value="ACETATE COA-TRANSFERASE SUBUNIT ALPHA"/>
    <property type="match status" value="1"/>
</dbReference>
<keyword evidence="4" id="KW-1185">Reference proteome</keyword>
<dbReference type="RefSeq" id="WP_015236606.1">
    <property type="nucleotide sequence ID" value="NC_019793.1"/>
</dbReference>
<dbReference type="SMART" id="SM00882">
    <property type="entry name" value="CoA_trans"/>
    <property type="match status" value="1"/>
</dbReference>
<dbReference type="HOGENOM" id="CLU_019942_2_0_0"/>
<evidence type="ECO:0000256" key="1">
    <source>
        <dbReference type="ARBA" id="ARBA00005612"/>
    </source>
</evidence>
<evidence type="ECO:0000256" key="2">
    <source>
        <dbReference type="ARBA" id="ARBA00022679"/>
    </source>
</evidence>
<comment type="similarity">
    <text evidence="1">Belongs to the 3-oxoacid CoA-transferase subunit A family.</text>
</comment>
<dbReference type="STRING" id="937777.Deipe_2841"/>
<proteinExistence type="inferred from homology"/>
<dbReference type="PATRIC" id="fig|937777.3.peg.2856"/>
<dbReference type="InterPro" id="IPR037171">
    <property type="entry name" value="NagB/RpiA_transferase-like"/>
</dbReference>
<dbReference type="NCBIfam" id="TIGR02429">
    <property type="entry name" value="pcaI_scoA_fam"/>
    <property type="match status" value="1"/>
</dbReference>
<evidence type="ECO:0000313" key="4">
    <source>
        <dbReference type="Proteomes" id="UP000010467"/>
    </source>
</evidence>
<dbReference type="InterPro" id="IPR004165">
    <property type="entry name" value="CoA_trans_fam_I"/>
</dbReference>
<protein>
    <submittedName>
        <fullName evidence="3">3-oxoacid CoA-transferase, A subunit</fullName>
    </submittedName>
</protein>
<dbReference type="Gene3D" id="3.40.1080.10">
    <property type="entry name" value="Glutaconate Coenzyme A-transferase"/>
    <property type="match status" value="1"/>
</dbReference>
<dbReference type="OrthoDB" id="3369756at2"/>
<dbReference type="eggNOG" id="COG1788">
    <property type="taxonomic scope" value="Bacteria"/>
</dbReference>
<dbReference type="KEGG" id="dpd:Deipe_2841"/>
<sequence>MKPLDSALEALDGLSDGMSVMVGGFGLVGAPLTLIDALCEHGARDLTIISNNLGEPGGKGLSRLLSLGRIRKAIGSYFTSNPEVVAAVERGELEVELLPQGTLAEAIRAGGAGLGGFFTPVGAGTLLAEGKEQREIDGRLHVLERPLKADFALVRAERADALGNLVYDKTQQNFNVAMATAARVTVAEVDQTVSAGSLPPGAIHTPHLFVSRLVRAQVHILDVKSVEEMLR</sequence>
<dbReference type="InterPro" id="IPR004163">
    <property type="entry name" value="CoA_transf_BS"/>
</dbReference>
<name>L0A4E7_DEIPD</name>
<organism evidence="3 4">
    <name type="scientific">Deinococcus peraridilitoris (strain DSM 19664 / LMG 22246 / CIP 109416 / KR-200)</name>
    <dbReference type="NCBI Taxonomy" id="937777"/>
    <lineage>
        <taxon>Bacteria</taxon>
        <taxon>Thermotogati</taxon>
        <taxon>Deinococcota</taxon>
        <taxon>Deinococci</taxon>
        <taxon>Deinococcales</taxon>
        <taxon>Deinococcaceae</taxon>
        <taxon>Deinococcus</taxon>
    </lineage>
</organism>
<gene>
    <name evidence="3" type="ordered locus">Deipe_2841</name>
</gene>
<dbReference type="InterPro" id="IPR012792">
    <property type="entry name" value="3-oxoacid_CoA-transf_A"/>
</dbReference>
<dbReference type="PROSITE" id="PS01273">
    <property type="entry name" value="COA_TRANSF_1"/>
    <property type="match status" value="1"/>
</dbReference>
<dbReference type="GO" id="GO:0008410">
    <property type="term" value="F:CoA-transferase activity"/>
    <property type="evidence" value="ECO:0007669"/>
    <property type="project" value="InterPro"/>
</dbReference>
<dbReference type="Pfam" id="PF01144">
    <property type="entry name" value="CoA_trans"/>
    <property type="match status" value="1"/>
</dbReference>
<dbReference type="Proteomes" id="UP000010467">
    <property type="component" value="Chromosome"/>
</dbReference>
<keyword evidence="2 3" id="KW-0808">Transferase</keyword>
<dbReference type="PANTHER" id="PTHR13707">
    <property type="entry name" value="KETOACID-COENZYME A TRANSFERASE"/>
    <property type="match status" value="1"/>
</dbReference>
<dbReference type="EMBL" id="CP003382">
    <property type="protein sequence ID" value="AFZ68304.1"/>
    <property type="molecule type" value="Genomic_DNA"/>
</dbReference>
<accession>L0A4E7</accession>